<sequence>MAQSRSPSPSPSLSSQYPPPLHSPSDRLRTLSRSPHPYHRIGSRLAELPQNQNPSLESTSTSTSTRNSRRARTSSDSGTEADDESTGLLKGLPAPPVRSRKGLRNGIDRDEPDDNHRLGWSLFVTSAPAATKRSSSEESTRISASARQVIALRKRNEILRRLTETALLVSVGGIVVLRDDVRSHAYSWHREICIHISLVVTLYALYPLRISFWRRKPRVTFSFCIPSTFDPAPLLYPVLIPVFVALSASLHRPALLLPNIILGLSSIPSQVIPFYKLHHGLRVCHWAVACIPVLLSEHHGGMPLSLRELDSELLLLLFPLHQALIPTLHFLLTTSLLPTELQLLGTGLINLFLFADSPQAEILKALLWLGGLSVWVLCRTVLRWEITLARIPSWKFRRPPNSSLSPKKLINFLDHKLCEKIGGLGMNNSEDPDTDSDDADTALVSTTRRQRSFPSWQDSFFSRRDVSSSATEGGGGIKLDDLWPTSWASTKQLLVSHRRRHTLDTIDAVRPKRPRMTPGGRRKRSMTPDLASFLSLTAAQARVRRWLYAGYIFGAVLLIVLGPIRKYIADKALYGSDPFGWALGYLFGNIPSFRLWTVMWNLEHWIQLPVRREEPYCHAGWMEHIRHDTFGEASTRLLISGYCAVVLLVGMAVVLQLSRVAEVDTRRKVFHGMMVLMFLPVTYIDPAFAGLALALVLSVFLLLDLFRASQVPPVAKPLTYFLAPYTDGRDHRGPVIVSHIFLLIGCAIPLWLSLTDTPRTGDHPWRGWDVASRDTSMVSGIICVGMGDAAASLVGRRFGRLKWVWGGGKSLEGSLAFSVAVFAGLMMARIWLSAGGWYMSPPTTTTSWLLVAVKCAFAAGGASLTEAVLTGGNDNVIVPVVLWLLSRGLEI</sequence>
<evidence type="ECO:0000256" key="3">
    <source>
        <dbReference type="ARBA" id="ARBA00012132"/>
    </source>
</evidence>
<dbReference type="PANTHER" id="PTHR13205">
    <property type="entry name" value="TRANSMEMBRANE PROTEIN 15-RELATED"/>
    <property type="match status" value="1"/>
</dbReference>
<keyword evidence="7" id="KW-0256">Endoplasmic reticulum</keyword>
<gene>
    <name evidence="12" type="ORF">TRUGW13939_00697</name>
</gene>
<evidence type="ECO:0000256" key="11">
    <source>
        <dbReference type="SAM" id="Phobius"/>
    </source>
</evidence>
<evidence type="ECO:0000256" key="10">
    <source>
        <dbReference type="SAM" id="MobiDB-lite"/>
    </source>
</evidence>
<feature type="region of interest" description="Disordered" evidence="10">
    <location>
        <begin position="1"/>
        <end position="112"/>
    </location>
</feature>
<feature type="transmembrane region" description="Helical" evidence="11">
    <location>
        <begin position="815"/>
        <end position="839"/>
    </location>
</feature>
<dbReference type="RefSeq" id="XP_035339797.1">
    <property type="nucleotide sequence ID" value="XM_035483904.1"/>
</dbReference>
<keyword evidence="9 11" id="KW-0472">Membrane</keyword>
<feature type="transmembrane region" description="Helical" evidence="11">
    <location>
        <begin position="677"/>
        <end position="703"/>
    </location>
</feature>
<keyword evidence="8 11" id="KW-1133">Transmembrane helix</keyword>
<feature type="transmembrane region" description="Helical" evidence="11">
    <location>
        <begin position="637"/>
        <end position="657"/>
    </location>
</feature>
<reference evidence="13" key="1">
    <citation type="submission" date="2020-06" db="EMBL/GenBank/DDBJ databases">
        <title>A chromosome-scale genome assembly of Talaromyces rugulosus W13939.</title>
        <authorList>
            <person name="Wang B."/>
            <person name="Guo L."/>
            <person name="Ye K."/>
            <person name="Wang L."/>
        </authorList>
    </citation>
    <scope>NUCLEOTIDE SEQUENCE [LARGE SCALE GENOMIC DNA]</scope>
    <source>
        <strain evidence="13">W13939</strain>
    </source>
</reference>
<dbReference type="EC" id="2.7.1.108" evidence="3"/>
<evidence type="ECO:0000256" key="8">
    <source>
        <dbReference type="ARBA" id="ARBA00022989"/>
    </source>
</evidence>
<evidence type="ECO:0000256" key="9">
    <source>
        <dbReference type="ARBA" id="ARBA00023136"/>
    </source>
</evidence>
<keyword evidence="6" id="KW-0418">Kinase</keyword>
<dbReference type="GO" id="GO:0005789">
    <property type="term" value="C:endoplasmic reticulum membrane"/>
    <property type="evidence" value="ECO:0007669"/>
    <property type="project" value="UniProtKB-SubCell"/>
</dbReference>
<dbReference type="AlphaFoldDB" id="A0A7H8QHZ6"/>
<dbReference type="GeneID" id="55988210"/>
<dbReference type="GO" id="GO:0043048">
    <property type="term" value="P:dolichyl monophosphate biosynthetic process"/>
    <property type="evidence" value="ECO:0007669"/>
    <property type="project" value="TreeGrafter"/>
</dbReference>
<feature type="transmembrane region" description="Helical" evidence="11">
    <location>
        <begin position="775"/>
        <end position="794"/>
    </location>
</feature>
<keyword evidence="13" id="KW-1185">Reference proteome</keyword>
<feature type="transmembrane region" description="Helical" evidence="11">
    <location>
        <begin position="546"/>
        <end position="564"/>
    </location>
</feature>
<evidence type="ECO:0000256" key="5">
    <source>
        <dbReference type="ARBA" id="ARBA00022692"/>
    </source>
</evidence>
<feature type="transmembrane region" description="Helical" evidence="11">
    <location>
        <begin position="579"/>
        <end position="602"/>
    </location>
</feature>
<keyword evidence="4" id="KW-0808">Transferase</keyword>
<comment type="similarity">
    <text evidence="2">Belongs to the polyprenol kinase family.</text>
</comment>
<evidence type="ECO:0000313" key="13">
    <source>
        <dbReference type="Proteomes" id="UP000509510"/>
    </source>
</evidence>
<dbReference type="PANTHER" id="PTHR13205:SF15">
    <property type="entry name" value="DOLICHOL KINASE"/>
    <property type="match status" value="1"/>
</dbReference>
<evidence type="ECO:0000256" key="1">
    <source>
        <dbReference type="ARBA" id="ARBA00004477"/>
    </source>
</evidence>
<accession>A0A7H8QHZ6</accession>
<dbReference type="Proteomes" id="UP000509510">
    <property type="component" value="Chromosome I"/>
</dbReference>
<evidence type="ECO:0000256" key="4">
    <source>
        <dbReference type="ARBA" id="ARBA00022679"/>
    </source>
</evidence>
<feature type="transmembrane region" description="Helical" evidence="11">
    <location>
        <begin position="735"/>
        <end position="755"/>
    </location>
</feature>
<name>A0A7H8QHZ6_TALRU</name>
<evidence type="ECO:0000256" key="2">
    <source>
        <dbReference type="ARBA" id="ARBA00010794"/>
    </source>
</evidence>
<dbReference type="GO" id="GO:0004168">
    <property type="term" value="F:dolichol kinase activity"/>
    <property type="evidence" value="ECO:0007669"/>
    <property type="project" value="UniProtKB-EC"/>
</dbReference>
<dbReference type="KEGG" id="trg:TRUGW13939_00697"/>
<evidence type="ECO:0000256" key="6">
    <source>
        <dbReference type="ARBA" id="ARBA00022777"/>
    </source>
</evidence>
<comment type="subcellular location">
    <subcellularLocation>
        <location evidence="1">Endoplasmic reticulum membrane</location>
        <topology evidence="1">Multi-pass membrane protein</topology>
    </subcellularLocation>
</comment>
<organism evidence="12 13">
    <name type="scientific">Talaromyces rugulosus</name>
    <name type="common">Penicillium rugulosum</name>
    <dbReference type="NCBI Taxonomy" id="121627"/>
    <lineage>
        <taxon>Eukaryota</taxon>
        <taxon>Fungi</taxon>
        <taxon>Dikarya</taxon>
        <taxon>Ascomycota</taxon>
        <taxon>Pezizomycotina</taxon>
        <taxon>Eurotiomycetes</taxon>
        <taxon>Eurotiomycetidae</taxon>
        <taxon>Eurotiales</taxon>
        <taxon>Trichocomaceae</taxon>
        <taxon>Talaromyces</taxon>
        <taxon>Talaromyces sect. Islandici</taxon>
    </lineage>
</organism>
<protein>
    <recommendedName>
        <fullName evidence="3">dolichol kinase</fullName>
        <ecNumber evidence="3">2.7.1.108</ecNumber>
    </recommendedName>
</protein>
<evidence type="ECO:0000256" key="7">
    <source>
        <dbReference type="ARBA" id="ARBA00022824"/>
    </source>
</evidence>
<dbReference type="InterPro" id="IPR032974">
    <property type="entry name" value="Polypren_kinase"/>
</dbReference>
<dbReference type="OrthoDB" id="377083at2759"/>
<keyword evidence="5 11" id="KW-0812">Transmembrane</keyword>
<dbReference type="EMBL" id="CP055898">
    <property type="protein sequence ID" value="QKX53618.1"/>
    <property type="molecule type" value="Genomic_DNA"/>
</dbReference>
<feature type="compositionally biased region" description="Low complexity" evidence="10">
    <location>
        <begin position="1"/>
        <end position="16"/>
    </location>
</feature>
<proteinExistence type="inferred from homology"/>
<evidence type="ECO:0000313" key="12">
    <source>
        <dbReference type="EMBL" id="QKX53618.1"/>
    </source>
</evidence>